<dbReference type="GO" id="GO:0006508">
    <property type="term" value="P:proteolysis"/>
    <property type="evidence" value="ECO:0007669"/>
    <property type="project" value="UniProtKB-KW"/>
</dbReference>
<dbReference type="Pfam" id="PF00877">
    <property type="entry name" value="NLPC_P60"/>
    <property type="match status" value="1"/>
</dbReference>
<dbReference type="InterPro" id="IPR000064">
    <property type="entry name" value="NLP_P60_dom"/>
</dbReference>
<feature type="compositionally biased region" description="Polar residues" evidence="7">
    <location>
        <begin position="275"/>
        <end position="296"/>
    </location>
</feature>
<reference evidence="9 10" key="1">
    <citation type="submission" date="2018-10" db="EMBL/GenBank/DDBJ databases">
        <authorList>
            <person name="Zack K."/>
            <person name="Garlena R.A."/>
            <person name="Russell D.A."/>
            <person name="Pope W.H."/>
            <person name="Jacobs-Sera D."/>
            <person name="Hatfull G.F."/>
        </authorList>
    </citation>
    <scope>NUCLEOTIDE SEQUENCE [LARGE SCALE GENOMIC DNA]</scope>
</reference>
<evidence type="ECO:0000256" key="1">
    <source>
        <dbReference type="ARBA" id="ARBA00007074"/>
    </source>
</evidence>
<evidence type="ECO:0000256" key="4">
    <source>
        <dbReference type="ARBA" id="ARBA00022670"/>
    </source>
</evidence>
<evidence type="ECO:0000256" key="2">
    <source>
        <dbReference type="ARBA" id="ARBA00022529"/>
    </source>
</evidence>
<dbReference type="InterPro" id="IPR050570">
    <property type="entry name" value="Cell_wall_metabolism_enzyme"/>
</dbReference>
<protein>
    <submittedName>
        <fullName evidence="9">Lysin A</fullName>
    </submittedName>
</protein>
<sequence>MATPENFIKALKSHMGVKYTFGGKTPESGLDCSGLITYSLKQVGIDFPNGSTNQIVACTPISVEQALKTPGALLWFQGHDAISLGDGKTIEAVTTPKNGVGSYPHGGRFIKAGLIPGIDYESKKDEPMGKMVSPFAGRVTAQWRGYKNHAGMDIAPPKPGQVGLPVYAVFGGTVVRVARGVKAGNRKSTWAPGRTGNGVLVRNPDGEGNGYNHVNPVVKAGQKVKAGDLIGYNDRSGNQTGPHLHLELWADWRNSYSDYDPRRAFTKFGVVPGSNPVTSGTSGDKPSVGKPSTSKPSAKVPEPSAKVKGYLKKMGLPPTANGVKAYQKQHNLRPDGVWGSITQDKYNWVIKLQKALNLMKRSAGVQKVVVDGYQGNGTNRLKNDILKRNNWTNNNLVANLKAVKAWK</sequence>
<comment type="similarity">
    <text evidence="1">Belongs to the peptidase C40 family.</text>
</comment>
<evidence type="ECO:0000313" key="9">
    <source>
        <dbReference type="EMBL" id="AYQ99258.1"/>
    </source>
</evidence>
<evidence type="ECO:0000256" key="3">
    <source>
        <dbReference type="ARBA" id="ARBA00022638"/>
    </source>
</evidence>
<keyword evidence="6" id="KW-0788">Thiol protease</keyword>
<dbReference type="GeneID" id="77952974"/>
<keyword evidence="5" id="KW-0378">Hydrolase</keyword>
<keyword evidence="3" id="KW-0081">Bacteriolytic enzyme</keyword>
<dbReference type="CDD" id="cd12797">
    <property type="entry name" value="M23_peptidase"/>
    <property type="match status" value="1"/>
</dbReference>
<dbReference type="InterPro" id="IPR016047">
    <property type="entry name" value="M23ase_b-sheet_dom"/>
</dbReference>
<dbReference type="InterPro" id="IPR011055">
    <property type="entry name" value="Dup_hybrid_motif"/>
</dbReference>
<name>A0A3G3LYQ8_9CAUD</name>
<dbReference type="GO" id="GO:0001897">
    <property type="term" value="P:symbiont-mediated cytolysis of host cell"/>
    <property type="evidence" value="ECO:0007669"/>
    <property type="project" value="UniProtKB-ARBA"/>
</dbReference>
<dbReference type="SUPFAM" id="SSF54001">
    <property type="entry name" value="Cysteine proteinases"/>
    <property type="match status" value="1"/>
</dbReference>
<dbReference type="EMBL" id="MK016493">
    <property type="protein sequence ID" value="AYQ99258.1"/>
    <property type="molecule type" value="Genomic_DNA"/>
</dbReference>
<feature type="domain" description="NlpC/P60" evidence="8">
    <location>
        <begin position="1"/>
        <end position="121"/>
    </location>
</feature>
<dbReference type="Pfam" id="PF01551">
    <property type="entry name" value="Peptidase_M23"/>
    <property type="match status" value="1"/>
</dbReference>
<dbReference type="Proteomes" id="UP000279277">
    <property type="component" value="Segment"/>
</dbReference>
<dbReference type="GO" id="GO:0004222">
    <property type="term" value="F:metalloendopeptidase activity"/>
    <property type="evidence" value="ECO:0007669"/>
    <property type="project" value="TreeGrafter"/>
</dbReference>
<dbReference type="PANTHER" id="PTHR21666">
    <property type="entry name" value="PEPTIDASE-RELATED"/>
    <property type="match status" value="1"/>
</dbReference>
<dbReference type="Gene3D" id="2.70.70.10">
    <property type="entry name" value="Glucose Permease (Domain IIA)"/>
    <property type="match status" value="1"/>
</dbReference>
<feature type="region of interest" description="Disordered" evidence="7">
    <location>
        <begin position="272"/>
        <end position="303"/>
    </location>
</feature>
<keyword evidence="10" id="KW-1185">Reference proteome</keyword>
<evidence type="ECO:0000256" key="5">
    <source>
        <dbReference type="ARBA" id="ARBA00022801"/>
    </source>
</evidence>
<dbReference type="SUPFAM" id="SSF51261">
    <property type="entry name" value="Duplicated hybrid motif"/>
    <property type="match status" value="1"/>
</dbReference>
<evidence type="ECO:0000259" key="8">
    <source>
        <dbReference type="PROSITE" id="PS51935"/>
    </source>
</evidence>
<proteinExistence type="inferred from homology"/>
<organism evidence="9 10">
    <name type="scientific">Brevibacterium phage Cantare</name>
    <dbReference type="NCBI Taxonomy" id="2338395"/>
    <lineage>
        <taxon>Viruses</taxon>
        <taxon>Duplodnaviria</taxon>
        <taxon>Heunggongvirae</taxon>
        <taxon>Uroviricota</taxon>
        <taxon>Caudoviricetes</taxon>
        <taxon>Cantarevirus</taxon>
        <taxon>Cantarevirus cantare</taxon>
    </lineage>
</organism>
<dbReference type="PROSITE" id="PS51935">
    <property type="entry name" value="NLPC_P60"/>
    <property type="match status" value="1"/>
</dbReference>
<keyword evidence="4" id="KW-0645">Protease</keyword>
<dbReference type="RefSeq" id="YP_010676613.1">
    <property type="nucleotide sequence ID" value="NC_071014.1"/>
</dbReference>
<evidence type="ECO:0000313" key="10">
    <source>
        <dbReference type="Proteomes" id="UP000279277"/>
    </source>
</evidence>
<dbReference type="InterPro" id="IPR038765">
    <property type="entry name" value="Papain-like_cys_pep_sf"/>
</dbReference>
<dbReference type="GO" id="GO:0042742">
    <property type="term" value="P:defense response to bacterium"/>
    <property type="evidence" value="ECO:0007669"/>
    <property type="project" value="UniProtKB-KW"/>
</dbReference>
<evidence type="ECO:0000256" key="7">
    <source>
        <dbReference type="SAM" id="MobiDB-lite"/>
    </source>
</evidence>
<accession>A0A3G3LYQ8</accession>
<dbReference type="PANTHER" id="PTHR21666:SF270">
    <property type="entry name" value="MUREIN HYDROLASE ACTIVATOR ENVC"/>
    <property type="match status" value="1"/>
</dbReference>
<evidence type="ECO:0000256" key="6">
    <source>
        <dbReference type="ARBA" id="ARBA00022807"/>
    </source>
</evidence>
<dbReference type="KEGG" id="vg:77952974"/>
<keyword evidence="2" id="KW-0929">Antimicrobial</keyword>
<dbReference type="GO" id="GO:0008234">
    <property type="term" value="F:cysteine-type peptidase activity"/>
    <property type="evidence" value="ECO:0007669"/>
    <property type="project" value="UniProtKB-KW"/>
</dbReference>
<gene>
    <name evidence="9" type="primary">38</name>
    <name evidence="9" type="ORF">PBI_CANTARE_38</name>
</gene>
<dbReference type="Gene3D" id="3.90.1720.10">
    <property type="entry name" value="endopeptidase domain like (from Nostoc punctiforme)"/>
    <property type="match status" value="1"/>
</dbReference>